<dbReference type="NCBIfam" id="TIGR02531">
    <property type="entry name" value="yecD_yerC"/>
    <property type="match status" value="1"/>
</dbReference>
<evidence type="ECO:0000313" key="1">
    <source>
        <dbReference type="EMBL" id="AUW95494.1"/>
    </source>
</evidence>
<dbReference type="PANTHER" id="PTHR40080:SF1">
    <property type="entry name" value="TRPR-LIKE PROTEIN YERC_YECD"/>
    <property type="match status" value="1"/>
</dbReference>
<evidence type="ECO:0000313" key="2">
    <source>
        <dbReference type="Proteomes" id="UP000325292"/>
    </source>
</evidence>
<reference evidence="1 2" key="1">
    <citation type="journal article" date="2019" name="Sci. Rep.">
        <title>Sulfobacillus thermotolerans: new insights into resistance and metabolic capacities of acidophilic chemolithotrophs.</title>
        <authorList>
            <person name="Panyushkina A.E."/>
            <person name="Babenko V.V."/>
            <person name="Nikitina A.S."/>
            <person name="Selezneva O.V."/>
            <person name="Tsaplina I.A."/>
            <person name="Letarova M.A."/>
            <person name="Kostryukova E.S."/>
            <person name="Letarov A.V."/>
        </authorList>
    </citation>
    <scope>NUCLEOTIDE SEQUENCE [LARGE SCALE GENOMIC DNA]</scope>
    <source>
        <strain evidence="1 2">Kr1</strain>
    </source>
</reference>
<dbReference type="Gene3D" id="1.10.1270.10">
    <property type="entry name" value="TrpR-like"/>
    <property type="match status" value="1"/>
</dbReference>
<proteinExistence type="predicted"/>
<sequence>MVIGVSFMNAKLRTKETAMLCQAFLALEAEEECLAFFEDLLTVQELQSIAQRLAVAQLLDQGQTYEDIARLTGASSATISRVKRALAFGADGYRLVLDRLAKAR</sequence>
<dbReference type="Proteomes" id="UP000325292">
    <property type="component" value="Chromosome"/>
</dbReference>
<dbReference type="InterPro" id="IPR000831">
    <property type="entry name" value="Trp_repress"/>
</dbReference>
<dbReference type="InterPro" id="IPR038116">
    <property type="entry name" value="TrpR-like_sf"/>
</dbReference>
<name>A0ABM6RVL9_9FIRM</name>
<dbReference type="PIRSF" id="PIRSF012508">
    <property type="entry name" value="YerC"/>
    <property type="match status" value="1"/>
</dbReference>
<dbReference type="EMBL" id="CP019454">
    <property type="protein sequence ID" value="AUW95494.1"/>
    <property type="molecule type" value="Genomic_DNA"/>
</dbReference>
<keyword evidence="2" id="KW-1185">Reference proteome</keyword>
<organism evidence="1 2">
    <name type="scientific">Sulfobacillus thermotolerans</name>
    <dbReference type="NCBI Taxonomy" id="338644"/>
    <lineage>
        <taxon>Bacteria</taxon>
        <taxon>Bacillati</taxon>
        <taxon>Bacillota</taxon>
        <taxon>Clostridia</taxon>
        <taxon>Eubacteriales</taxon>
        <taxon>Clostridiales Family XVII. Incertae Sedis</taxon>
        <taxon>Sulfobacillus</taxon>
    </lineage>
</organism>
<gene>
    <name evidence="1" type="ORF">BXT84_08710</name>
</gene>
<dbReference type="Pfam" id="PF01371">
    <property type="entry name" value="Trp_repressor"/>
    <property type="match status" value="1"/>
</dbReference>
<dbReference type="PANTHER" id="PTHR40080">
    <property type="entry name" value="LMO1763 PROTEIN"/>
    <property type="match status" value="1"/>
</dbReference>
<protein>
    <recommendedName>
        <fullName evidence="3">TrpR like protein, YerC/YecD</fullName>
    </recommendedName>
</protein>
<dbReference type="InterPro" id="IPR013368">
    <property type="entry name" value="YecD_YerC"/>
</dbReference>
<dbReference type="SUPFAM" id="SSF48295">
    <property type="entry name" value="TrpR-like"/>
    <property type="match status" value="1"/>
</dbReference>
<evidence type="ECO:0008006" key="3">
    <source>
        <dbReference type="Google" id="ProtNLM"/>
    </source>
</evidence>
<accession>A0ABM6RVL9</accession>
<dbReference type="InterPro" id="IPR010921">
    <property type="entry name" value="Trp_repressor/repl_initiator"/>
</dbReference>